<keyword evidence="2 6" id="KW-0808">Transferase</keyword>
<dbReference type="Pfam" id="PF13439">
    <property type="entry name" value="Glyco_transf_4"/>
    <property type="match status" value="1"/>
</dbReference>
<dbReference type="SUPFAM" id="SSF55781">
    <property type="entry name" value="GAF domain-like"/>
    <property type="match status" value="1"/>
</dbReference>
<dbReference type="Gene3D" id="3.30.450.40">
    <property type="match status" value="1"/>
</dbReference>
<dbReference type="InterPro" id="IPR028098">
    <property type="entry name" value="Glyco_trans_4-like_N"/>
</dbReference>
<dbReference type="InterPro" id="IPR050194">
    <property type="entry name" value="Glycosyltransferase_grp1"/>
</dbReference>
<dbReference type="STRING" id="568872.GA0070624_2876"/>
<keyword evidence="1" id="KW-0328">Glycosyltransferase</keyword>
<dbReference type="InterPro" id="IPR001296">
    <property type="entry name" value="Glyco_trans_1"/>
</dbReference>
<dbReference type="PANTHER" id="PTHR45947">
    <property type="entry name" value="SULFOQUINOVOSYL TRANSFERASE SQD2"/>
    <property type="match status" value="1"/>
</dbReference>
<dbReference type="Proteomes" id="UP000199413">
    <property type="component" value="Unassembled WGS sequence"/>
</dbReference>
<dbReference type="InterPro" id="IPR029016">
    <property type="entry name" value="GAF-like_dom_sf"/>
</dbReference>
<proteinExistence type="predicted"/>
<dbReference type="GO" id="GO:0016757">
    <property type="term" value="F:glycosyltransferase activity"/>
    <property type="evidence" value="ECO:0007669"/>
    <property type="project" value="UniProtKB-KW"/>
</dbReference>
<dbReference type="EMBL" id="FMHV01000002">
    <property type="protein sequence ID" value="SCL24200.1"/>
    <property type="molecule type" value="Genomic_DNA"/>
</dbReference>
<dbReference type="Gene3D" id="3.40.50.2000">
    <property type="entry name" value="Glycogen Phosphorylase B"/>
    <property type="match status" value="2"/>
</dbReference>
<evidence type="ECO:0000313" key="7">
    <source>
        <dbReference type="Proteomes" id="UP000199413"/>
    </source>
</evidence>
<dbReference type="GO" id="GO:1901137">
    <property type="term" value="P:carbohydrate derivative biosynthetic process"/>
    <property type="evidence" value="ECO:0007669"/>
    <property type="project" value="UniProtKB-ARBA"/>
</dbReference>
<feature type="region of interest" description="Disordered" evidence="3">
    <location>
        <begin position="489"/>
        <end position="508"/>
    </location>
</feature>
<keyword evidence="7" id="KW-1185">Reference proteome</keyword>
<dbReference type="CDD" id="cd03801">
    <property type="entry name" value="GT4_PimA-like"/>
    <property type="match status" value="1"/>
</dbReference>
<dbReference type="Pfam" id="PF00534">
    <property type="entry name" value="Glycos_transf_1"/>
    <property type="match status" value="1"/>
</dbReference>
<name>A0A1C6S427_9ACTN</name>
<dbReference type="AlphaFoldDB" id="A0A1C6S427"/>
<reference evidence="7" key="1">
    <citation type="submission" date="2016-06" db="EMBL/GenBank/DDBJ databases">
        <authorList>
            <person name="Varghese N."/>
            <person name="Submissions Spin"/>
        </authorList>
    </citation>
    <scope>NUCLEOTIDE SEQUENCE [LARGE SCALE GENOMIC DNA]</scope>
    <source>
        <strain evidence="7">DSM 45431</strain>
    </source>
</reference>
<evidence type="ECO:0000256" key="3">
    <source>
        <dbReference type="SAM" id="MobiDB-lite"/>
    </source>
</evidence>
<evidence type="ECO:0000313" key="6">
    <source>
        <dbReference type="EMBL" id="SCL24200.1"/>
    </source>
</evidence>
<dbReference type="PANTHER" id="PTHR45947:SF3">
    <property type="entry name" value="SULFOQUINOVOSYL TRANSFERASE SQD2"/>
    <property type="match status" value="1"/>
</dbReference>
<sequence length="508" mass="55172">MRILILVSEAPPIVSGISRCIDRLTQGLQSRGHLVDVISAMDIPRMVLGEIRISSFGLFWPRIARRLSQYDIVNLHGPAPTMSDVFLLLNRLSPGRRRPQIVYTHHSAIEISGVRAACAVYNRVHEGLARTADRIIVTSRAYRDLLARPLGPTVEVVPWGVDGADSSLPRPLPKTGPLKVLFVGQMRPYKGVDTLLRAVAGQPALSVTLVGSGPLLDQYRARARAAGATNATFTGRVSDEELQAHYRAHDVVVLPSTTRAEAFGLVLLEGMAAGCVPVASDLPGVRDVASPTGFVVPPRDPHALRRALLSLSADPARLHHLQQVSQEAARRMGWSRVVERYEQAFVKTVEAWQARQPRALPTPWASGRLTLTGLVEDFKASSASLLLFRRGHVPRVAVAWGSATLPERRLAQRTWTAGRPQLLDPTTSDSDLTDLMTLAGIGSAMSVPFSCRAGMTGVLNLSLASTEERAFTPYDLERLVGLLSSDRRGELADTSSHSREVASDPTGH</sequence>
<evidence type="ECO:0000259" key="4">
    <source>
        <dbReference type="Pfam" id="PF00534"/>
    </source>
</evidence>
<evidence type="ECO:0000256" key="2">
    <source>
        <dbReference type="ARBA" id="ARBA00022679"/>
    </source>
</evidence>
<feature type="domain" description="Glycosyl transferase family 1" evidence="4">
    <location>
        <begin position="174"/>
        <end position="323"/>
    </location>
</feature>
<accession>A0A1C6S427</accession>
<organism evidence="6 7">
    <name type="scientific">Micromonospora rhizosphaerae</name>
    <dbReference type="NCBI Taxonomy" id="568872"/>
    <lineage>
        <taxon>Bacteria</taxon>
        <taxon>Bacillati</taxon>
        <taxon>Actinomycetota</taxon>
        <taxon>Actinomycetes</taxon>
        <taxon>Micromonosporales</taxon>
        <taxon>Micromonosporaceae</taxon>
        <taxon>Micromonospora</taxon>
    </lineage>
</organism>
<evidence type="ECO:0000259" key="5">
    <source>
        <dbReference type="Pfam" id="PF13439"/>
    </source>
</evidence>
<feature type="domain" description="Glycosyltransferase subfamily 4-like N-terminal" evidence="5">
    <location>
        <begin position="14"/>
        <end position="162"/>
    </location>
</feature>
<protein>
    <submittedName>
        <fullName evidence="6">Glycosyltransferase involved in cell wall bisynthesis</fullName>
    </submittedName>
</protein>
<evidence type="ECO:0000256" key="1">
    <source>
        <dbReference type="ARBA" id="ARBA00022676"/>
    </source>
</evidence>
<gene>
    <name evidence="6" type="ORF">GA0070624_2876</name>
</gene>
<dbReference type="SUPFAM" id="SSF53756">
    <property type="entry name" value="UDP-Glycosyltransferase/glycogen phosphorylase"/>
    <property type="match status" value="1"/>
</dbReference>